<dbReference type="InterPro" id="IPR001965">
    <property type="entry name" value="Znf_PHD"/>
</dbReference>
<dbReference type="InterPro" id="IPR013083">
    <property type="entry name" value="Znf_RING/FYVE/PHD"/>
</dbReference>
<keyword evidence="8" id="KW-1185">Reference proteome</keyword>
<evidence type="ECO:0000256" key="1">
    <source>
        <dbReference type="ARBA" id="ARBA00022723"/>
    </source>
</evidence>
<dbReference type="InterPro" id="IPR011011">
    <property type="entry name" value="Znf_FYVE_PHD"/>
</dbReference>
<evidence type="ECO:0000313" key="8">
    <source>
        <dbReference type="Proteomes" id="UP000324705"/>
    </source>
</evidence>
<evidence type="ECO:0000256" key="4">
    <source>
        <dbReference type="PROSITE-ProRule" id="PRU00146"/>
    </source>
</evidence>
<dbReference type="SUPFAM" id="SSF57903">
    <property type="entry name" value="FYVE/PHD zinc finger"/>
    <property type="match status" value="1"/>
</dbReference>
<keyword evidence="3" id="KW-0862">Zinc</keyword>
<feature type="region of interest" description="Disordered" evidence="5">
    <location>
        <begin position="582"/>
        <end position="601"/>
    </location>
</feature>
<dbReference type="SMART" id="SM00249">
    <property type="entry name" value="PHD"/>
    <property type="match status" value="1"/>
</dbReference>
<protein>
    <recommendedName>
        <fullName evidence="6">PHD-type domain-containing protein</fullName>
    </recommendedName>
</protein>
<feature type="region of interest" description="Disordered" evidence="5">
    <location>
        <begin position="113"/>
        <end position="134"/>
    </location>
</feature>
<evidence type="ECO:0000256" key="5">
    <source>
        <dbReference type="SAM" id="MobiDB-lite"/>
    </source>
</evidence>
<feature type="region of interest" description="Disordered" evidence="5">
    <location>
        <begin position="439"/>
        <end position="472"/>
    </location>
</feature>
<dbReference type="PROSITE" id="PS50016">
    <property type="entry name" value="ZF_PHD_2"/>
    <property type="match status" value="1"/>
</dbReference>
<feature type="compositionally biased region" description="Polar residues" evidence="5">
    <location>
        <begin position="9"/>
        <end position="25"/>
    </location>
</feature>
<dbReference type="EMBL" id="LT934122">
    <property type="protein sequence ID" value="VAI60214.1"/>
    <property type="molecule type" value="Genomic_DNA"/>
</dbReference>
<feature type="compositionally biased region" description="Polar residues" evidence="5">
    <location>
        <begin position="439"/>
        <end position="456"/>
    </location>
</feature>
<dbReference type="Pfam" id="PF00628">
    <property type="entry name" value="PHD"/>
    <property type="match status" value="1"/>
</dbReference>
<dbReference type="GO" id="GO:0008270">
    <property type="term" value="F:zinc ion binding"/>
    <property type="evidence" value="ECO:0007669"/>
    <property type="project" value="UniProtKB-KW"/>
</dbReference>
<evidence type="ECO:0000256" key="2">
    <source>
        <dbReference type="ARBA" id="ARBA00022771"/>
    </source>
</evidence>
<feature type="compositionally biased region" description="Polar residues" evidence="5">
    <location>
        <begin position="346"/>
        <end position="369"/>
    </location>
</feature>
<keyword evidence="2 4" id="KW-0863">Zinc-finger</keyword>
<dbReference type="CDD" id="cd15489">
    <property type="entry name" value="PHD_SF"/>
    <property type="match status" value="1"/>
</dbReference>
<feature type="compositionally biased region" description="Low complexity" evidence="5">
    <location>
        <begin position="119"/>
        <end position="130"/>
    </location>
</feature>
<dbReference type="Gramene" id="TRITD6Bv1G166210.2">
    <property type="protein sequence ID" value="TRITD6Bv1G166210.2"/>
    <property type="gene ID" value="TRITD6Bv1G166210"/>
</dbReference>
<keyword evidence="1" id="KW-0479">Metal-binding</keyword>
<feature type="region of interest" description="Disordered" evidence="5">
    <location>
        <begin position="336"/>
        <end position="405"/>
    </location>
</feature>
<dbReference type="Gene3D" id="3.30.40.10">
    <property type="entry name" value="Zinc/RING finger domain, C3HC4 (zinc finger)"/>
    <property type="match status" value="1"/>
</dbReference>
<feature type="region of interest" description="Disordered" evidence="5">
    <location>
        <begin position="1"/>
        <end position="53"/>
    </location>
</feature>
<reference evidence="7 8" key="1">
    <citation type="submission" date="2017-09" db="EMBL/GenBank/DDBJ databases">
        <authorList>
            <consortium name="International Durum Wheat Genome Sequencing Consortium (IDWGSC)"/>
            <person name="Milanesi L."/>
        </authorList>
    </citation>
    <scope>NUCLEOTIDE SEQUENCE [LARGE SCALE GENOMIC DNA]</scope>
    <source>
        <strain evidence="8">cv. Svevo</strain>
    </source>
</reference>
<feature type="domain" description="PHD-type" evidence="6">
    <location>
        <begin position="198"/>
        <end position="250"/>
    </location>
</feature>
<name>A0A9R0YSG6_TRITD</name>
<evidence type="ECO:0000313" key="7">
    <source>
        <dbReference type="EMBL" id="VAI60214.1"/>
    </source>
</evidence>
<dbReference type="Proteomes" id="UP000324705">
    <property type="component" value="Chromosome 6B"/>
</dbReference>
<proteinExistence type="predicted"/>
<dbReference type="PANTHER" id="PTHR47527">
    <property type="entry name" value="RING/FYVE/PHD ZINC FINGER SUPERFAMILY PROTEIN"/>
    <property type="match status" value="1"/>
</dbReference>
<dbReference type="InterPro" id="IPR019787">
    <property type="entry name" value="Znf_PHD-finger"/>
</dbReference>
<evidence type="ECO:0000256" key="3">
    <source>
        <dbReference type="ARBA" id="ARBA00022833"/>
    </source>
</evidence>
<gene>
    <name evidence="7" type="ORF">TRITD_6Bv1G166210</name>
</gene>
<dbReference type="PANTHER" id="PTHR47527:SF3">
    <property type="entry name" value="RING_FYVE_PHD ZINC FINGER SUPERFAMILY PROTEIN"/>
    <property type="match status" value="1"/>
</dbReference>
<feature type="compositionally biased region" description="Low complexity" evidence="5">
    <location>
        <begin position="42"/>
        <end position="53"/>
    </location>
</feature>
<sequence>MEEVKESPVQPTAITPQTTVSSGTAEFQPHGTPMFAVGSHRTPPAAAASPTTAPVTSTSVMALKQHGSSPVKPATNHSVVALPQTGQPHVKSERGVNGPLNLTRATVGHLNKPFHHTSARSNSNAAASNNQVVKNQDTKVTVNPVMGHQATPGTASSVTPKPTFANHNAIAKSVQNVLQQPANHPSWTPPSTEYMQARLDCQICKVAVMDANSLLVCDACERGAHLKCLQHYGNKGVPIADWHCPTCVAQSKGKPLAPKYGKVTRTVVTSQSGPPVGGAQFSVQRVGQNTVAKGNHQGLAANGNIIKPNSMKTGNTVHNSPVLALNAATDLSQSQAASISGPAKGNANNAETSSNDMELNEQSCSSTGCELTAGSELSLHSVDSPNDTFHGQQSTVTSRANCPDNSSAIAADTKIKSEAQSEDLGGAVKMVNKNVTPVDQASNIGSEHNKGIQATSEPELDTKNDVDITNNTEKPIDRGRAVVAEEKAHTEANSEPHTMKDVEMTTSTGIPIGQSSNIAMEEKITGEDNTGTRATSEPQLIEDVEMTSVMDEKSNISIEEKPQSEATSVVKDVEMTIDAGIEADHTQLADGSTENGVGEPRHEEACIDKSDFSEMSDHHTNHQLIPNGCGPKRRQQLDSDIRVASNLLLQMGGMKDAPVDQLASVISHALFILLDHLFRFISDGQPFSSRCPEPLGAS</sequence>
<accession>A0A9R0YSG6</accession>
<evidence type="ECO:0000259" key="6">
    <source>
        <dbReference type="PROSITE" id="PS50016"/>
    </source>
</evidence>
<feature type="compositionally biased region" description="Polar residues" evidence="5">
    <location>
        <begin position="381"/>
        <end position="405"/>
    </location>
</feature>
<organism evidence="7 8">
    <name type="scientific">Triticum turgidum subsp. durum</name>
    <name type="common">Durum wheat</name>
    <name type="synonym">Triticum durum</name>
    <dbReference type="NCBI Taxonomy" id="4567"/>
    <lineage>
        <taxon>Eukaryota</taxon>
        <taxon>Viridiplantae</taxon>
        <taxon>Streptophyta</taxon>
        <taxon>Embryophyta</taxon>
        <taxon>Tracheophyta</taxon>
        <taxon>Spermatophyta</taxon>
        <taxon>Magnoliopsida</taxon>
        <taxon>Liliopsida</taxon>
        <taxon>Poales</taxon>
        <taxon>Poaceae</taxon>
        <taxon>BOP clade</taxon>
        <taxon>Pooideae</taxon>
        <taxon>Triticodae</taxon>
        <taxon>Triticeae</taxon>
        <taxon>Triticinae</taxon>
        <taxon>Triticum</taxon>
    </lineage>
</organism>
<dbReference type="AlphaFoldDB" id="A0A9R0YSG6"/>